<dbReference type="AlphaFoldDB" id="A0A2W4W405"/>
<dbReference type="Proteomes" id="UP000249081">
    <property type="component" value="Unassembled WGS sequence"/>
</dbReference>
<dbReference type="Pfam" id="PF06868">
    <property type="entry name" value="DUF1257"/>
    <property type="match status" value="1"/>
</dbReference>
<evidence type="ECO:0008006" key="3">
    <source>
        <dbReference type="Google" id="ProtNLM"/>
    </source>
</evidence>
<dbReference type="PANTHER" id="PTHR39638:SF2">
    <property type="entry name" value="YCF35"/>
    <property type="match status" value="1"/>
</dbReference>
<reference evidence="1 2" key="2">
    <citation type="submission" date="2018-06" db="EMBL/GenBank/DDBJ databases">
        <title>Metagenomic assembly of (sub)arctic Cyanobacteria and their associated microbiome from non-axenic cultures.</title>
        <authorList>
            <person name="Baurain D."/>
        </authorList>
    </citation>
    <scope>NUCLEOTIDE SEQUENCE [LARGE SCALE GENOMIC DNA]</scope>
    <source>
        <strain evidence="1">ULC041bin1</strain>
    </source>
</reference>
<dbReference type="InterPro" id="IPR009666">
    <property type="entry name" value="Uncharacterised_Ycf35"/>
</dbReference>
<sequence>MSHFNILRSKLTDVEILKSSLRSLGLVVQTNTTVRGYGCQTVRADVVAVLKGDYDLGWSRNADGSFNLIADLWGVAKNHNMAALLNSINQSYAVNQTLAAVKRPGLQNATVQLVLTS</sequence>
<protein>
    <recommendedName>
        <fullName evidence="3">DUF1257 domain-containing protein</fullName>
    </recommendedName>
</protein>
<evidence type="ECO:0000313" key="2">
    <source>
        <dbReference type="Proteomes" id="UP000249081"/>
    </source>
</evidence>
<name>A0A2W4W405_9CYAN</name>
<accession>A0A2W4W405</accession>
<reference evidence="2" key="1">
    <citation type="submission" date="2018-04" db="EMBL/GenBank/DDBJ databases">
        <authorList>
            <person name="Cornet L."/>
        </authorList>
    </citation>
    <scope>NUCLEOTIDE SEQUENCE [LARGE SCALE GENOMIC DNA]</scope>
</reference>
<proteinExistence type="predicted"/>
<comment type="caution">
    <text evidence="1">The sequence shown here is derived from an EMBL/GenBank/DDBJ whole genome shotgun (WGS) entry which is preliminary data.</text>
</comment>
<gene>
    <name evidence="1" type="ORF">DCF17_16755</name>
</gene>
<dbReference type="PANTHER" id="PTHR39638">
    <property type="entry name" value="YCF35"/>
    <property type="match status" value="1"/>
</dbReference>
<organism evidence="1 2">
    <name type="scientific">Shackletoniella antarctica</name>
    <dbReference type="NCBI Taxonomy" id="268115"/>
    <lineage>
        <taxon>Bacteria</taxon>
        <taxon>Bacillati</taxon>
        <taxon>Cyanobacteriota</taxon>
        <taxon>Cyanophyceae</taxon>
        <taxon>Oculatellales</taxon>
        <taxon>Oculatellaceae</taxon>
        <taxon>Shackletoniella</taxon>
    </lineage>
</organism>
<evidence type="ECO:0000313" key="1">
    <source>
        <dbReference type="EMBL" id="PZO36809.1"/>
    </source>
</evidence>
<dbReference type="EMBL" id="QBMN01000134">
    <property type="protein sequence ID" value="PZO36809.1"/>
    <property type="molecule type" value="Genomic_DNA"/>
</dbReference>